<comment type="caution">
    <text evidence="3">The sequence shown here is derived from an EMBL/GenBank/DDBJ whole genome shotgun (WGS) entry which is preliminary data.</text>
</comment>
<feature type="region of interest" description="Disordered" evidence="1">
    <location>
        <begin position="1"/>
        <end position="31"/>
    </location>
</feature>
<gene>
    <name evidence="3" type="ORF">PF010_g13032</name>
</gene>
<dbReference type="PANTHER" id="PTHR24119">
    <property type="entry name" value="ACYL-COA-BINDING DOMAIN-CONTAINING PROTEIN 6"/>
    <property type="match status" value="1"/>
</dbReference>
<dbReference type="InterPro" id="IPR001202">
    <property type="entry name" value="WW_dom"/>
</dbReference>
<protein>
    <recommendedName>
        <fullName evidence="2">WW domain-containing protein</fullName>
    </recommendedName>
</protein>
<feature type="compositionally biased region" description="Low complexity" evidence="1">
    <location>
        <begin position="275"/>
        <end position="295"/>
    </location>
</feature>
<name>A0A6G0L121_9STRA</name>
<dbReference type="GO" id="GO:0000062">
    <property type="term" value="F:fatty-acyl-CoA binding"/>
    <property type="evidence" value="ECO:0007669"/>
    <property type="project" value="TreeGrafter"/>
</dbReference>
<evidence type="ECO:0000313" key="4">
    <source>
        <dbReference type="Proteomes" id="UP000488956"/>
    </source>
</evidence>
<feature type="compositionally biased region" description="Polar residues" evidence="1">
    <location>
        <begin position="354"/>
        <end position="363"/>
    </location>
</feature>
<dbReference type="PROSITE" id="PS50020">
    <property type="entry name" value="WW_DOMAIN_2"/>
    <property type="match status" value="1"/>
</dbReference>
<dbReference type="PANTHER" id="PTHR24119:SF0">
    <property type="entry name" value="ACYL-COA-BINDING DOMAIN-CONTAINING PROTEIN 6"/>
    <property type="match status" value="1"/>
</dbReference>
<feature type="compositionally biased region" description="Polar residues" evidence="1">
    <location>
        <begin position="263"/>
        <end position="274"/>
    </location>
</feature>
<dbReference type="PROSITE" id="PS50096">
    <property type="entry name" value="IQ"/>
    <property type="match status" value="1"/>
</dbReference>
<feature type="domain" description="WW" evidence="2">
    <location>
        <begin position="213"/>
        <end position="241"/>
    </location>
</feature>
<dbReference type="Pfam" id="PF00397">
    <property type="entry name" value="WW"/>
    <property type="match status" value="1"/>
</dbReference>
<evidence type="ECO:0000259" key="2">
    <source>
        <dbReference type="PROSITE" id="PS50020"/>
    </source>
</evidence>
<sequence length="426" mass="47695">MRSFFPKRNAGTQSRKRKQAEEEVSADGVPVVFKGDDSLVQLHAETAELLRLVETQPKPSKKSSKRTTNVTPKGAKARLTIEVLDDSDDDDEESHIKLPSHPATSGSNHLHPPSKHGVEWQKNAFQREQNRQEDIHNRERLRTEQTMRMKQLKREQTLENRLETSAVLIQAHSRGFLYRRRRWEEKQPTAVAAAVADTAPAAKVETPRDGDQWHEVRDVEGGEVWYYNATTGVSQWEPPPGQTFTPAATLQNRSLPELPALNTRGSLKARTNQQRSSSALESLPPLSLACSSARSTSRDQQEQQHQQSGACRSIEANAKKRSVRSPRGLPSLQPEGITSSPNPRECDSVLPSERSISSDQTQYAGGYAGSEAGDSFFERRRSLPLEFEDRDDDQLAPLASEDANSDWQTNDTLFRADGTKNKICPR</sequence>
<reference evidence="3 4" key="1">
    <citation type="submission" date="2018-09" db="EMBL/GenBank/DDBJ databases">
        <title>Genomic investigation of the strawberry pathogen Phytophthora fragariae indicates pathogenicity is determined by transcriptional variation in three key races.</title>
        <authorList>
            <person name="Adams T.M."/>
            <person name="Armitage A.D."/>
            <person name="Sobczyk M.K."/>
            <person name="Bates H.J."/>
            <person name="Dunwell J.M."/>
            <person name="Nellist C.F."/>
            <person name="Harrison R.J."/>
        </authorList>
    </citation>
    <scope>NUCLEOTIDE SEQUENCE [LARGE SCALE GENOMIC DNA]</scope>
    <source>
        <strain evidence="3 4">ONT-3</strain>
    </source>
</reference>
<dbReference type="Proteomes" id="UP000488956">
    <property type="component" value="Unassembled WGS sequence"/>
</dbReference>
<feature type="region of interest" description="Disordered" evidence="1">
    <location>
        <begin position="257"/>
        <end position="426"/>
    </location>
</feature>
<accession>A0A6G0L121</accession>
<organism evidence="3 4">
    <name type="scientific">Phytophthora fragariae</name>
    <dbReference type="NCBI Taxonomy" id="53985"/>
    <lineage>
        <taxon>Eukaryota</taxon>
        <taxon>Sar</taxon>
        <taxon>Stramenopiles</taxon>
        <taxon>Oomycota</taxon>
        <taxon>Peronosporomycetes</taxon>
        <taxon>Peronosporales</taxon>
        <taxon>Peronosporaceae</taxon>
        <taxon>Phytophthora</taxon>
    </lineage>
</organism>
<dbReference type="Gene3D" id="2.20.70.10">
    <property type="match status" value="1"/>
</dbReference>
<dbReference type="InterPro" id="IPR036020">
    <property type="entry name" value="WW_dom_sf"/>
</dbReference>
<dbReference type="AlphaFoldDB" id="A0A6G0L121"/>
<dbReference type="SUPFAM" id="SSF51045">
    <property type="entry name" value="WW domain"/>
    <property type="match status" value="1"/>
</dbReference>
<dbReference type="EMBL" id="QXFX01000751">
    <property type="protein sequence ID" value="KAE9105405.1"/>
    <property type="molecule type" value="Genomic_DNA"/>
</dbReference>
<dbReference type="CDD" id="cd00201">
    <property type="entry name" value="WW"/>
    <property type="match status" value="1"/>
</dbReference>
<evidence type="ECO:0000256" key="1">
    <source>
        <dbReference type="SAM" id="MobiDB-lite"/>
    </source>
</evidence>
<proteinExistence type="predicted"/>
<feature type="compositionally biased region" description="Acidic residues" evidence="1">
    <location>
        <begin position="83"/>
        <end position="93"/>
    </location>
</feature>
<evidence type="ECO:0000313" key="3">
    <source>
        <dbReference type="EMBL" id="KAE9105405.1"/>
    </source>
</evidence>
<feature type="region of interest" description="Disordered" evidence="1">
    <location>
        <begin position="51"/>
        <end position="116"/>
    </location>
</feature>